<dbReference type="Proteomes" id="UP000326396">
    <property type="component" value="Unassembled WGS sequence"/>
</dbReference>
<name>A0A5N6L9E3_9ASTR</name>
<evidence type="ECO:0000313" key="2">
    <source>
        <dbReference type="EMBL" id="KAC9702933.1"/>
    </source>
</evidence>
<sequence length="214" mass="24790">MRHGRRHHPPTRLEVFVPSSSQRESMLMDGKKIEDWLSELDTNAKEVEVELISRDIGCHLIEVLEAHYPLRPVQDDKTDGSSIPTLHPQDLSSNLESLYGTYENYEHTGYHGIREATDIAASQLGFKARSWRDVVFTREYGEAVQELSICMIHDLEIQMEAKRRSRLKLEEEIRKERHERHEMQLQMKELMKFLTTYSCGLDADGDDDDSAACD</sequence>
<dbReference type="OrthoDB" id="28868at2759"/>
<keyword evidence="1" id="KW-0175">Coiled coil</keyword>
<dbReference type="EMBL" id="SZYD01002314">
    <property type="protein sequence ID" value="KAC9702933.1"/>
    <property type="molecule type" value="Genomic_DNA"/>
</dbReference>
<protein>
    <submittedName>
        <fullName evidence="2">Uncharacterized protein</fullName>
    </submittedName>
</protein>
<keyword evidence="3" id="KW-1185">Reference proteome</keyword>
<comment type="caution">
    <text evidence="2">The sequence shown here is derived from an EMBL/GenBank/DDBJ whole genome shotgun (WGS) entry which is preliminary data.</text>
</comment>
<feature type="coiled-coil region" evidence="1">
    <location>
        <begin position="152"/>
        <end position="186"/>
    </location>
</feature>
<gene>
    <name evidence="2" type="ORF">E3N88_45364</name>
</gene>
<evidence type="ECO:0000256" key="1">
    <source>
        <dbReference type="SAM" id="Coils"/>
    </source>
</evidence>
<evidence type="ECO:0000313" key="3">
    <source>
        <dbReference type="Proteomes" id="UP000326396"/>
    </source>
</evidence>
<organism evidence="2 3">
    <name type="scientific">Mikania micrantha</name>
    <name type="common">bitter vine</name>
    <dbReference type="NCBI Taxonomy" id="192012"/>
    <lineage>
        <taxon>Eukaryota</taxon>
        <taxon>Viridiplantae</taxon>
        <taxon>Streptophyta</taxon>
        <taxon>Embryophyta</taxon>
        <taxon>Tracheophyta</taxon>
        <taxon>Spermatophyta</taxon>
        <taxon>Magnoliopsida</taxon>
        <taxon>eudicotyledons</taxon>
        <taxon>Gunneridae</taxon>
        <taxon>Pentapetalae</taxon>
        <taxon>asterids</taxon>
        <taxon>campanulids</taxon>
        <taxon>Asterales</taxon>
        <taxon>Asteraceae</taxon>
        <taxon>Asteroideae</taxon>
        <taxon>Heliantheae alliance</taxon>
        <taxon>Eupatorieae</taxon>
        <taxon>Mikania</taxon>
    </lineage>
</organism>
<dbReference type="AlphaFoldDB" id="A0A5N6L9E3"/>
<proteinExistence type="predicted"/>
<accession>A0A5N6L9E3</accession>
<reference evidence="2 3" key="1">
    <citation type="submission" date="2019-05" db="EMBL/GenBank/DDBJ databases">
        <title>Mikania micrantha, genome provides insights into the molecular mechanism of rapid growth.</title>
        <authorList>
            <person name="Liu B."/>
        </authorList>
    </citation>
    <scope>NUCLEOTIDE SEQUENCE [LARGE SCALE GENOMIC DNA]</scope>
    <source>
        <strain evidence="2">NLD-2019</strain>
        <tissue evidence="2">Leaf</tissue>
    </source>
</reference>